<evidence type="ECO:0000256" key="1">
    <source>
        <dbReference type="SAM" id="MobiDB-lite"/>
    </source>
</evidence>
<dbReference type="EMBL" id="BLAE01000101">
    <property type="protein sequence ID" value="GES16453.1"/>
    <property type="molecule type" value="Genomic_DNA"/>
</dbReference>
<comment type="caution">
    <text evidence="2">The sequence shown here is derived from an EMBL/GenBank/DDBJ whole genome shotgun (WGS) entry which is preliminary data.</text>
</comment>
<feature type="region of interest" description="Disordered" evidence="1">
    <location>
        <begin position="73"/>
        <end position="94"/>
    </location>
</feature>
<dbReference type="Proteomes" id="UP000331127">
    <property type="component" value="Unassembled WGS sequence"/>
</dbReference>
<gene>
    <name evidence="2" type="ORF">Amac_100510</name>
</gene>
<protein>
    <submittedName>
        <fullName evidence="2">Uncharacterized protein</fullName>
    </submittedName>
</protein>
<reference evidence="2 3" key="1">
    <citation type="submission" date="2019-10" db="EMBL/GenBank/DDBJ databases">
        <title>Whole genome shotgun sequence of Acrocarpospora macrocephala NBRC 16266.</title>
        <authorList>
            <person name="Ichikawa N."/>
            <person name="Kimura A."/>
            <person name="Kitahashi Y."/>
            <person name="Komaki H."/>
            <person name="Oguchi A."/>
        </authorList>
    </citation>
    <scope>NUCLEOTIDE SEQUENCE [LARGE SCALE GENOMIC DNA]</scope>
    <source>
        <strain evidence="2 3">NBRC 16266</strain>
    </source>
</reference>
<name>A0A5M3XC61_9ACTN</name>
<proteinExistence type="predicted"/>
<dbReference type="AlphaFoldDB" id="A0A5M3XC61"/>
<keyword evidence="3" id="KW-1185">Reference proteome</keyword>
<evidence type="ECO:0000313" key="3">
    <source>
        <dbReference type="Proteomes" id="UP000331127"/>
    </source>
</evidence>
<organism evidence="2 3">
    <name type="scientific">Acrocarpospora macrocephala</name>
    <dbReference type="NCBI Taxonomy" id="150177"/>
    <lineage>
        <taxon>Bacteria</taxon>
        <taxon>Bacillati</taxon>
        <taxon>Actinomycetota</taxon>
        <taxon>Actinomycetes</taxon>
        <taxon>Streptosporangiales</taxon>
        <taxon>Streptosporangiaceae</taxon>
        <taxon>Acrocarpospora</taxon>
    </lineage>
</organism>
<evidence type="ECO:0000313" key="2">
    <source>
        <dbReference type="EMBL" id="GES16453.1"/>
    </source>
</evidence>
<sequence>MLAALPPQTDQACGILRLRHLRHHRGRRIGKRVAGFTARPLTMIVLWSGSGVRSDARPGIFGQVPAVPTLLQPQQPVHPRTRPALGLPFTTIHT</sequence>
<accession>A0A5M3XC61</accession>